<feature type="signal peptide" evidence="1">
    <location>
        <begin position="1"/>
        <end position="30"/>
    </location>
</feature>
<evidence type="ECO:0000313" key="3">
    <source>
        <dbReference type="Proteomes" id="UP001596456"/>
    </source>
</evidence>
<feature type="chain" id="PRO_5046911616" evidence="1">
    <location>
        <begin position="31"/>
        <end position="180"/>
    </location>
</feature>
<sequence>MRLAERLTAAIALASLSLAGLTLPAGTAQAAEPRLLGTYRDWNAFTIEEGGGPVCWMASKPKKQEGDYSRRDDAFALVTHRPQEKVVDVVSFVAGYAFAEGSEVTVQVGGQSFKLFTDGDTAWARDDQTDRALAQAIRQGTTMVVRGTSSRGTRTVDTYSLSGTSAAYQAINKACGISGG</sequence>
<dbReference type="Pfam" id="PF06776">
    <property type="entry name" value="IalB"/>
    <property type="match status" value="1"/>
</dbReference>
<evidence type="ECO:0000313" key="2">
    <source>
        <dbReference type="EMBL" id="MFC7332324.1"/>
    </source>
</evidence>
<name>A0ABW2KQP5_9PROT</name>
<evidence type="ECO:0000256" key="1">
    <source>
        <dbReference type="SAM" id="SignalP"/>
    </source>
</evidence>
<gene>
    <name evidence="2" type="ORF">ACFQPS_04055</name>
</gene>
<dbReference type="EMBL" id="JBHTCM010000005">
    <property type="protein sequence ID" value="MFC7332324.1"/>
    <property type="molecule type" value="Genomic_DNA"/>
</dbReference>
<keyword evidence="1" id="KW-0732">Signal</keyword>
<organism evidence="2 3">
    <name type="scientific">Rhodocista pekingensis</name>
    <dbReference type="NCBI Taxonomy" id="201185"/>
    <lineage>
        <taxon>Bacteria</taxon>
        <taxon>Pseudomonadati</taxon>
        <taxon>Pseudomonadota</taxon>
        <taxon>Alphaproteobacteria</taxon>
        <taxon>Rhodospirillales</taxon>
        <taxon>Azospirillaceae</taxon>
        <taxon>Rhodocista</taxon>
    </lineage>
</organism>
<dbReference type="InterPro" id="IPR010642">
    <property type="entry name" value="Invasion_prot_B"/>
</dbReference>
<dbReference type="RefSeq" id="WP_377356665.1">
    <property type="nucleotide sequence ID" value="NZ_JBHTCM010000005.1"/>
</dbReference>
<dbReference type="Proteomes" id="UP001596456">
    <property type="component" value="Unassembled WGS sequence"/>
</dbReference>
<protein>
    <submittedName>
        <fullName evidence="2">Invasion associated locus B family protein</fullName>
    </submittedName>
</protein>
<dbReference type="Gene3D" id="2.60.40.1880">
    <property type="entry name" value="Invasion associated locus B (IalB) protein"/>
    <property type="match status" value="1"/>
</dbReference>
<comment type="caution">
    <text evidence="2">The sequence shown here is derived from an EMBL/GenBank/DDBJ whole genome shotgun (WGS) entry which is preliminary data.</text>
</comment>
<dbReference type="InterPro" id="IPR038696">
    <property type="entry name" value="IalB_sf"/>
</dbReference>
<accession>A0ABW2KQP5</accession>
<keyword evidence="3" id="KW-1185">Reference proteome</keyword>
<reference evidence="3" key="1">
    <citation type="journal article" date="2019" name="Int. J. Syst. Evol. Microbiol.">
        <title>The Global Catalogue of Microorganisms (GCM) 10K type strain sequencing project: providing services to taxonomists for standard genome sequencing and annotation.</title>
        <authorList>
            <consortium name="The Broad Institute Genomics Platform"/>
            <consortium name="The Broad Institute Genome Sequencing Center for Infectious Disease"/>
            <person name="Wu L."/>
            <person name="Ma J."/>
        </authorList>
    </citation>
    <scope>NUCLEOTIDE SEQUENCE [LARGE SCALE GENOMIC DNA]</scope>
    <source>
        <strain evidence="3">CGMCC 1.16275</strain>
    </source>
</reference>
<proteinExistence type="predicted"/>